<proteinExistence type="predicted"/>
<dbReference type="EMBL" id="UINC01000232">
    <property type="protein sequence ID" value="SUZ51646.1"/>
    <property type="molecule type" value="Genomic_DNA"/>
</dbReference>
<keyword evidence="1" id="KW-0812">Transmembrane</keyword>
<name>A0A381NAN8_9ZZZZ</name>
<feature type="transmembrane region" description="Helical" evidence="1">
    <location>
        <begin position="12"/>
        <end position="30"/>
    </location>
</feature>
<organism evidence="2">
    <name type="scientific">marine metagenome</name>
    <dbReference type="NCBI Taxonomy" id="408172"/>
    <lineage>
        <taxon>unclassified sequences</taxon>
        <taxon>metagenomes</taxon>
        <taxon>ecological metagenomes</taxon>
    </lineage>
</organism>
<dbReference type="AlphaFoldDB" id="A0A381NAN8"/>
<gene>
    <name evidence="2" type="ORF">METZ01_LOCUS4500</name>
</gene>
<sequence length="45" mass="5112">MVIFVVIPKSSIANPAVTIVTALWIVNIVIRDKNRYINKTYLPNL</sequence>
<reference evidence="2" key="1">
    <citation type="submission" date="2018-05" db="EMBL/GenBank/DDBJ databases">
        <authorList>
            <person name="Lanie J.A."/>
            <person name="Ng W.-L."/>
            <person name="Kazmierczak K.M."/>
            <person name="Andrzejewski T.M."/>
            <person name="Davidsen T.M."/>
            <person name="Wayne K.J."/>
            <person name="Tettelin H."/>
            <person name="Glass J.I."/>
            <person name="Rusch D."/>
            <person name="Podicherti R."/>
            <person name="Tsui H.-C.T."/>
            <person name="Winkler M.E."/>
        </authorList>
    </citation>
    <scope>NUCLEOTIDE SEQUENCE</scope>
</reference>
<keyword evidence="1" id="KW-1133">Transmembrane helix</keyword>
<keyword evidence="1" id="KW-0472">Membrane</keyword>
<protein>
    <submittedName>
        <fullName evidence="2">Uncharacterized protein</fullName>
    </submittedName>
</protein>
<evidence type="ECO:0000313" key="2">
    <source>
        <dbReference type="EMBL" id="SUZ51646.1"/>
    </source>
</evidence>
<accession>A0A381NAN8</accession>
<evidence type="ECO:0000256" key="1">
    <source>
        <dbReference type="SAM" id="Phobius"/>
    </source>
</evidence>